<dbReference type="Proteomes" id="UP000664859">
    <property type="component" value="Unassembled WGS sequence"/>
</dbReference>
<evidence type="ECO:0000256" key="1">
    <source>
        <dbReference type="SAM" id="MobiDB-lite"/>
    </source>
</evidence>
<dbReference type="SUPFAM" id="SSF47616">
    <property type="entry name" value="GST C-terminal domain-like"/>
    <property type="match status" value="1"/>
</dbReference>
<gene>
    <name evidence="2" type="ORF">JKP88DRAFT_347792</name>
</gene>
<comment type="caution">
    <text evidence="2">The sequence shown here is derived from an EMBL/GenBank/DDBJ whole genome shotgun (WGS) entry which is preliminary data.</text>
</comment>
<reference evidence="2" key="1">
    <citation type="submission" date="2021-02" db="EMBL/GenBank/DDBJ databases">
        <title>First Annotated Genome of the Yellow-green Alga Tribonema minus.</title>
        <authorList>
            <person name="Mahan K.M."/>
        </authorList>
    </citation>
    <scope>NUCLEOTIDE SEQUENCE</scope>
    <source>
        <strain evidence="2">UTEX B ZZ1240</strain>
    </source>
</reference>
<dbReference type="Gene3D" id="1.20.1050.10">
    <property type="match status" value="1"/>
</dbReference>
<feature type="region of interest" description="Disordered" evidence="1">
    <location>
        <begin position="1052"/>
        <end position="1106"/>
    </location>
</feature>
<sequence length="1316" mass="137299">MTFLLCAADSRKDGIYATQPKLRIVGAGLPEDASQIALQFLDEDLKLGEVYTLSVAPPGLVLELLPGKQWASVEPGAPPVPLFLTNAKVRGEEVLVDGGIQVALVHCTPDVDAAPERIVYTTTPPSLVINGTAFNTKYTALFFDPPLGDGIDVSTLVLSPTQILLSKKFHHKWRADGPGPLSLVAIDTGGGRLALDMDRGGRVIAQVQADLEGHGVTVESHIYQSTPTLELDGAGFNPKGTSLRFANALRGGGANYTASAITPTHMTLELAPGSRWRGNADNLPGALVLLAADAGDGYVALGATAAKAGRKIAMVRMLHRDDSGGPLEGLQVAAMHVVALGTTAAKAGRKIATIFEDPSVQASSAQLFRTHSHTLPIRGAGFNDEPAPVFYFEGVDLAPRPPVKHPRGVALRCVALPSAAMHPRDYYASVHNRTYVELMLAGGGWLPAGRRGDLRVAALDTGAGKAARILNLRVAALDMGAGKMAERSWRRQLQLRVAALDTGAGKVTLLEPMTKALVVGDEAVTLAEPVTVARVVDDEDVDPSGVAVTPANDLVLYQSDTARALDICGSGFKGEPTLVFSPPLTKDKDYTFGAVSETAVSLRLVVGRKWRTTGGILLLVSAAVEGEDAARLGGGDGVKVATILTDPWVKERTLRIYASHSKHFTVQGGGFASKFDPALAPAVVFDSVPARVFTVQDWTDTTLQVSLVDGYEWARLSDNATSDIRVLSVDTGAGLVAVGEGGGGVHVVTVHADDEDTICEDTCIYANDGRCDEASGEYPDDGVDWGLSDDEANFRANSFSSSDPANVYAGISSDPANVYAGVSAFSSRGYVSDDVAFGHAECEPGTDCTDCGIQVAVDGTCTNTCRRHPRDGVCDDARGTGSCIIGTDCQDCGPVGASNFTSSSTLLSQGGGAGGGVDGEGSDGVVWTVLGSVRLYAAARKNMVGGCKSWGGAEGACGSGEGLPSLLPAGTLSVEHAHPGCGRRTCESGSYSDTTFLADNDWVLKGQAINAKAPYKRTFKDHVTAHQEREETGVLFMDILWGIVMTVGGTMGPRGGSGGGSGGGGGALERGDAQEAEDTDDRGSGAGFATDGVDFDKTSGTWTHTTKSGKVLREIIPKGSVPGLAMPDGTVVSEGIAVHIAIIPDFNQYLTSTNSQLQCNVPGLAMADGTVVSEGIAVHTAISNAAPDANLLGGPPGSAEHLLALEYFSFIATDIHAGSLNPMYFPNLMGIAEVKEYYVNKLKSKFATIAKLYLAGGKKTFFEGKITSPDLYLAWAIEAAKYHGIDVGPDMEAFHSHVTSLPAVKAATDECNAAMA</sequence>
<evidence type="ECO:0000313" key="3">
    <source>
        <dbReference type="Proteomes" id="UP000664859"/>
    </source>
</evidence>
<feature type="compositionally biased region" description="Gly residues" evidence="1">
    <location>
        <begin position="1052"/>
        <end position="1068"/>
    </location>
</feature>
<evidence type="ECO:0008006" key="4">
    <source>
        <dbReference type="Google" id="ProtNLM"/>
    </source>
</evidence>
<dbReference type="InterPro" id="IPR036282">
    <property type="entry name" value="Glutathione-S-Trfase_C_sf"/>
</dbReference>
<dbReference type="OrthoDB" id="198744at2759"/>
<protein>
    <recommendedName>
        <fullName evidence="4">GST C-terminal domain-containing protein</fullName>
    </recommendedName>
</protein>
<evidence type="ECO:0000313" key="2">
    <source>
        <dbReference type="EMBL" id="KAG5188471.1"/>
    </source>
</evidence>
<name>A0A836CM60_9STRA</name>
<proteinExistence type="predicted"/>
<accession>A0A836CM60</accession>
<keyword evidence="3" id="KW-1185">Reference proteome</keyword>
<organism evidence="2 3">
    <name type="scientific">Tribonema minus</name>
    <dbReference type="NCBI Taxonomy" id="303371"/>
    <lineage>
        <taxon>Eukaryota</taxon>
        <taxon>Sar</taxon>
        <taxon>Stramenopiles</taxon>
        <taxon>Ochrophyta</taxon>
        <taxon>PX clade</taxon>
        <taxon>Xanthophyceae</taxon>
        <taxon>Tribonematales</taxon>
        <taxon>Tribonemataceae</taxon>
        <taxon>Tribonema</taxon>
    </lineage>
</organism>
<dbReference type="EMBL" id="JAFCMP010000068">
    <property type="protein sequence ID" value="KAG5188471.1"/>
    <property type="molecule type" value="Genomic_DNA"/>
</dbReference>
<dbReference type="Gene3D" id="3.40.30.10">
    <property type="entry name" value="Glutaredoxin"/>
    <property type="match status" value="1"/>
</dbReference>